<gene>
    <name evidence="3" type="primary">wajC</name>
</gene>
<dbReference type="EMBL" id="KC759394">
    <property type="protein sequence ID" value="AGO01056.1"/>
    <property type="molecule type" value="Genomic_DNA"/>
</dbReference>
<dbReference type="PANTHER" id="PTHR23028">
    <property type="entry name" value="ACETYLTRANSFERASE"/>
    <property type="match status" value="1"/>
</dbReference>
<reference evidence="3" key="2">
    <citation type="submission" date="2013-03" db="EMBL/GenBank/DDBJ databases">
        <authorList>
            <person name="Young R.E.B."/>
            <person name="Hood D.W."/>
        </authorList>
    </citation>
    <scope>NUCLEOTIDE SEQUENCE</scope>
    <source>
        <strain evidence="3">13</strain>
    </source>
</reference>
<feature type="transmembrane region" description="Helical" evidence="1">
    <location>
        <begin position="143"/>
        <end position="163"/>
    </location>
</feature>
<feature type="transmembrane region" description="Helical" evidence="1">
    <location>
        <begin position="85"/>
        <end position="104"/>
    </location>
</feature>
<dbReference type="AlphaFoldDB" id="R9WQK2"/>
<feature type="transmembrane region" description="Helical" evidence="1">
    <location>
        <begin position="336"/>
        <end position="353"/>
    </location>
</feature>
<evidence type="ECO:0000259" key="2">
    <source>
        <dbReference type="Pfam" id="PF01757"/>
    </source>
</evidence>
<accession>R9WQK2</accession>
<feature type="transmembrane region" description="Helical" evidence="1">
    <location>
        <begin position="201"/>
        <end position="219"/>
    </location>
</feature>
<protein>
    <submittedName>
        <fullName evidence="3">WajC</fullName>
    </submittedName>
</protein>
<dbReference type="GO" id="GO:0016747">
    <property type="term" value="F:acyltransferase activity, transferring groups other than amino-acyl groups"/>
    <property type="evidence" value="ECO:0007669"/>
    <property type="project" value="InterPro"/>
</dbReference>
<dbReference type="GO" id="GO:0016020">
    <property type="term" value="C:membrane"/>
    <property type="evidence" value="ECO:0007669"/>
    <property type="project" value="TreeGrafter"/>
</dbReference>
<name>R9WQK2_HAEPA</name>
<feature type="transmembrane region" description="Helical" evidence="1">
    <location>
        <begin position="12"/>
        <end position="33"/>
    </location>
</feature>
<keyword evidence="1" id="KW-1133">Transmembrane helix</keyword>
<evidence type="ECO:0000256" key="1">
    <source>
        <dbReference type="SAM" id="Phobius"/>
    </source>
</evidence>
<keyword evidence="1" id="KW-0812">Transmembrane</keyword>
<feature type="transmembrane region" description="Helical" evidence="1">
    <location>
        <begin position="261"/>
        <end position="282"/>
    </location>
</feature>
<organism evidence="3">
    <name type="scientific">Haemophilus parainfluenzae</name>
    <dbReference type="NCBI Taxonomy" id="729"/>
    <lineage>
        <taxon>Bacteria</taxon>
        <taxon>Pseudomonadati</taxon>
        <taxon>Pseudomonadota</taxon>
        <taxon>Gammaproteobacteria</taxon>
        <taxon>Pasteurellales</taxon>
        <taxon>Pasteurellaceae</taxon>
        <taxon>Haemophilus</taxon>
    </lineage>
</organism>
<feature type="transmembrane region" description="Helical" evidence="1">
    <location>
        <begin position="170"/>
        <end position="189"/>
    </location>
</feature>
<proteinExistence type="predicted"/>
<feature type="transmembrane region" description="Helical" evidence="1">
    <location>
        <begin position="228"/>
        <end position="249"/>
    </location>
</feature>
<feature type="transmembrane region" description="Helical" evidence="1">
    <location>
        <begin position="294"/>
        <end position="316"/>
    </location>
</feature>
<feature type="domain" description="Acyltransferase 3" evidence="2">
    <location>
        <begin position="11"/>
        <end position="350"/>
    </location>
</feature>
<dbReference type="Pfam" id="PF01757">
    <property type="entry name" value="Acyl_transf_3"/>
    <property type="match status" value="1"/>
</dbReference>
<keyword evidence="1" id="KW-0472">Membrane</keyword>
<feature type="transmembrane region" description="Helical" evidence="1">
    <location>
        <begin position="53"/>
        <end position="73"/>
    </location>
</feature>
<dbReference type="GO" id="GO:0000271">
    <property type="term" value="P:polysaccharide biosynthetic process"/>
    <property type="evidence" value="ECO:0007669"/>
    <property type="project" value="TreeGrafter"/>
</dbReference>
<dbReference type="InterPro" id="IPR002656">
    <property type="entry name" value="Acyl_transf_3_dom"/>
</dbReference>
<reference evidence="3" key="1">
    <citation type="journal article" date="2013" name="Int. J. Med. Microbiol.">
        <title>Haemophilus parainfluenzae expresses diverse lipopolysaccharide O-antigens using ABC transporter and Wzy polymerase-dependent mechanisms.</title>
        <authorList>
            <person name="Young R.E."/>
            <person name="Twelkmeyer B."/>
            <person name="Vitiazeva V."/>
            <person name="Power P.M."/>
            <person name="Schweda E.K."/>
            <person name="Hood D.W."/>
        </authorList>
    </citation>
    <scope>NUCLEOTIDE SEQUENCE</scope>
    <source>
        <strain evidence="3">13</strain>
    </source>
</reference>
<dbReference type="PANTHER" id="PTHR23028:SF53">
    <property type="entry name" value="ACYL_TRANSF_3 DOMAIN-CONTAINING PROTEIN"/>
    <property type="match status" value="1"/>
</dbReference>
<dbReference type="InterPro" id="IPR050879">
    <property type="entry name" value="Acyltransferase_3"/>
</dbReference>
<evidence type="ECO:0000313" key="3">
    <source>
        <dbReference type="EMBL" id="AGO01056.1"/>
    </source>
</evidence>
<sequence>MKSKNFIYLSRLDHLRFFAAILVVFFHFKGINFSSFTSSNMFEKFARVWIEHGHTGVSLFLVLSAFLFTLICAAGEKQIVYWKFIYNRVLRIFPLLTLVIFAVITVNRANSSPLDILRVFTLQLNTGNPDTGWGQEYFPSGPIWTIAVEFQFYLLFPFLICFYAKYGKKYLFLLILMMMMFRGMIVFLNDRWIYYNLYHSIVGRIDQFIIGILFGVLYIEKAFSKNRLVLLSLIILSIVSLTFILKYNIPAEQNKFLSSVIDFPLEAVFYGIIIVSYLMIEIPSNKLGAGVSKFFAWLGGLSFSIYLLHLPVAMIVSDLLGLSEPTNLVESIGNNLIRFPFIIVMAALSFYSIEKPFMSLRTKYFKE</sequence>